<dbReference type="EC" id="2.3.2.23" evidence="1"/>
<evidence type="ECO:0000256" key="2">
    <source>
        <dbReference type="ARBA" id="ARBA00022679"/>
    </source>
</evidence>
<dbReference type="GeneID" id="100282569"/>
<evidence type="ECO:0000313" key="9">
    <source>
        <dbReference type="EMBL" id="AQK63847.1"/>
    </source>
</evidence>
<dbReference type="PaxDb" id="4577-GRMZM2G148130_P03"/>
<dbReference type="EnsemblPlants" id="Zm00001eb217340_T002">
    <property type="protein sequence ID" value="Zm00001eb217340_P002"/>
    <property type="gene ID" value="Zm00001eb217340"/>
</dbReference>
<dbReference type="AlphaFoldDB" id="C0PMJ5"/>
<evidence type="ECO:0000256" key="3">
    <source>
        <dbReference type="ARBA" id="ARBA00022741"/>
    </source>
</evidence>
<dbReference type="SUPFAM" id="SSF54495">
    <property type="entry name" value="UBC-like"/>
    <property type="match status" value="1"/>
</dbReference>
<reference evidence="8" key="1">
    <citation type="journal article" date="2009" name="PLoS Genet.">
        <title>Sequencing, mapping, and analysis of 27,455 maize full-length cDNAs.</title>
        <authorList>
            <person name="Soderlund C."/>
            <person name="Descour A."/>
            <person name="Kudrna D."/>
            <person name="Bomhoff M."/>
            <person name="Boyd L."/>
            <person name="Currie J."/>
            <person name="Angelova A."/>
            <person name="Collura K."/>
            <person name="Wissotski M."/>
            <person name="Ashley E."/>
            <person name="Morrow D."/>
            <person name="Fernandes J."/>
            <person name="Walbot V."/>
            <person name="Yu Y."/>
        </authorList>
    </citation>
    <scope>NUCLEOTIDE SEQUENCE</scope>
    <source>
        <strain evidence="8">B73</strain>
    </source>
</reference>
<feature type="domain" description="UBC core" evidence="7">
    <location>
        <begin position="18"/>
        <end position="164"/>
    </location>
</feature>
<dbReference type="Gramene" id="Zm00001eb217340_T002">
    <property type="protein sequence ID" value="Zm00001eb217340_P002"/>
    <property type="gene ID" value="Zm00001eb217340"/>
</dbReference>
<evidence type="ECO:0000256" key="5">
    <source>
        <dbReference type="ARBA" id="ARBA00022840"/>
    </source>
</evidence>
<evidence type="ECO:0000313" key="8">
    <source>
        <dbReference type="EMBL" id="ACN36411.1"/>
    </source>
</evidence>
<proteinExistence type="evidence at protein level"/>
<evidence type="ECO:0000313" key="11">
    <source>
        <dbReference type="Proteomes" id="UP000007305"/>
    </source>
</evidence>
<dbReference type="eggNOG" id="KOG0427">
    <property type="taxonomic scope" value="Eukaryota"/>
</dbReference>
<dbReference type="HOGENOM" id="CLU_030988_15_1_1"/>
<evidence type="ECO:0000259" key="7">
    <source>
        <dbReference type="PROSITE" id="PS50127"/>
    </source>
</evidence>
<dbReference type="PROSITE" id="PS50127">
    <property type="entry name" value="UBC_2"/>
    <property type="match status" value="1"/>
</dbReference>
<dbReference type="KEGG" id="zma:100282569"/>
<dbReference type="FunFam" id="3.10.110.10:FF:000032">
    <property type="entry name" value="probable ubiquitin-conjugating enzyme E2 16"/>
    <property type="match status" value="1"/>
</dbReference>
<keyword evidence="11" id="KW-1185">Reference proteome</keyword>
<keyword evidence="12" id="KW-1267">Proteomics identification</keyword>
<accession>C0PMJ5</accession>
<evidence type="ECO:0000313" key="10">
    <source>
        <dbReference type="EnsemblPlants" id="Zm00001eb217340_P002"/>
    </source>
</evidence>
<sequence length="164" mass="18606">MASPSSSSFPSRKALSKIACRRLQKELTEWQVNPPAGFEHRVTDNLQRWVVDVAGAPGTLYTGETYKLQVDFSEHYPMEAPQVIFLHPAPMHPHIYSNGHICLDILYDSWSPAMTVSSICISILSMLSSSPAKQRPADNDRYVRNCRNGRSPKETTWWFHDDTV</sequence>
<dbReference type="InterPro" id="IPR000608">
    <property type="entry name" value="UBC"/>
</dbReference>
<reference evidence="11" key="2">
    <citation type="journal article" date="2009" name="Science">
        <title>The B73 maize genome: complexity, diversity, and dynamics.</title>
        <authorList>
            <person name="Schnable P.S."/>
            <person name="Ware D."/>
            <person name="Fulton R.S."/>
            <person name="Stein J.C."/>
            <person name="Wei F."/>
            <person name="Pasternak S."/>
            <person name="Liang C."/>
            <person name="Zhang J."/>
            <person name="Fulton L."/>
            <person name="Graves T.A."/>
            <person name="Minx P."/>
            <person name="Reily A.D."/>
            <person name="Courtney L."/>
            <person name="Kruchowski S.S."/>
            <person name="Tomlinson C."/>
            <person name="Strong C."/>
            <person name="Delehaunty K."/>
            <person name="Fronick C."/>
            <person name="Courtney B."/>
            <person name="Rock S.M."/>
            <person name="Belter E."/>
            <person name="Du F."/>
            <person name="Kim K."/>
            <person name="Abbott R.M."/>
            <person name="Cotton M."/>
            <person name="Levy A."/>
            <person name="Marchetto P."/>
            <person name="Ochoa K."/>
            <person name="Jackson S.M."/>
            <person name="Gillam B."/>
            <person name="Chen W."/>
            <person name="Yan L."/>
            <person name="Higginbotham J."/>
            <person name="Cardenas M."/>
            <person name="Waligorski J."/>
            <person name="Applebaum E."/>
            <person name="Phelps L."/>
            <person name="Falcone J."/>
            <person name="Kanchi K."/>
            <person name="Thane T."/>
            <person name="Scimone A."/>
            <person name="Thane N."/>
            <person name="Henke J."/>
            <person name="Wang T."/>
            <person name="Ruppert J."/>
            <person name="Shah N."/>
            <person name="Rotter K."/>
            <person name="Hodges J."/>
            <person name="Ingenthron E."/>
            <person name="Cordes M."/>
            <person name="Kohlberg S."/>
            <person name="Sgro J."/>
            <person name="Delgado B."/>
            <person name="Mead K."/>
            <person name="Chinwalla A."/>
            <person name="Leonard S."/>
            <person name="Crouse K."/>
            <person name="Collura K."/>
            <person name="Kudrna D."/>
            <person name="Currie J."/>
            <person name="He R."/>
            <person name="Angelova A."/>
            <person name="Rajasekar S."/>
            <person name="Mueller T."/>
            <person name="Lomeli R."/>
            <person name="Scara G."/>
            <person name="Ko A."/>
            <person name="Delaney K."/>
            <person name="Wissotski M."/>
            <person name="Lopez G."/>
            <person name="Campos D."/>
            <person name="Braidotti M."/>
            <person name="Ashley E."/>
            <person name="Golser W."/>
            <person name="Kim H."/>
            <person name="Lee S."/>
            <person name="Lin J."/>
            <person name="Dujmic Z."/>
            <person name="Kim W."/>
            <person name="Talag J."/>
            <person name="Zuccolo A."/>
            <person name="Fan C."/>
            <person name="Sebastian A."/>
            <person name="Kramer M."/>
            <person name="Spiegel L."/>
            <person name="Nascimento L."/>
            <person name="Zutavern T."/>
            <person name="Miller B."/>
            <person name="Ambroise C."/>
            <person name="Muller S."/>
            <person name="Spooner W."/>
            <person name="Narechania A."/>
            <person name="Ren L."/>
            <person name="Wei S."/>
            <person name="Kumari S."/>
            <person name="Faga B."/>
            <person name="Levy M.J."/>
            <person name="McMahan L."/>
            <person name="Van Buren P."/>
            <person name="Vaughn M.W."/>
            <person name="Ying K."/>
            <person name="Yeh C.-T."/>
            <person name="Emrich S.J."/>
            <person name="Jia Y."/>
            <person name="Kalyanaraman A."/>
            <person name="Hsia A.-P."/>
            <person name="Barbazuk W.B."/>
            <person name="Baucom R.S."/>
            <person name="Brutnell T.P."/>
            <person name="Carpita N.C."/>
            <person name="Chaparro C."/>
            <person name="Chia J.-M."/>
            <person name="Deragon J.-M."/>
            <person name="Estill J.C."/>
            <person name="Fu Y."/>
            <person name="Jeddeloh J.A."/>
            <person name="Han Y."/>
            <person name="Lee H."/>
            <person name="Li P."/>
            <person name="Lisch D.R."/>
            <person name="Liu S."/>
            <person name="Liu Z."/>
            <person name="Nagel D.H."/>
            <person name="McCann M.C."/>
            <person name="SanMiguel P."/>
            <person name="Myers A.M."/>
            <person name="Nettleton D."/>
            <person name="Nguyen J."/>
            <person name="Penning B.W."/>
            <person name="Ponnala L."/>
            <person name="Schneider K.L."/>
            <person name="Schwartz D.C."/>
            <person name="Sharma A."/>
            <person name="Soderlund C."/>
            <person name="Springer N.M."/>
            <person name="Sun Q."/>
            <person name="Wang H."/>
            <person name="Waterman M."/>
            <person name="Westerman R."/>
            <person name="Wolfgruber T.K."/>
            <person name="Yang L."/>
            <person name="Yu Y."/>
            <person name="Zhang L."/>
            <person name="Zhou S."/>
            <person name="Zhu Q."/>
            <person name="Bennetzen J.L."/>
            <person name="Dawe R.K."/>
            <person name="Jiang J."/>
            <person name="Jiang N."/>
            <person name="Presting G.G."/>
            <person name="Wessler S.R."/>
            <person name="Aluru S."/>
            <person name="Martienssen R.A."/>
            <person name="Clifton S.W."/>
            <person name="McCombie W.R."/>
            <person name="Wing R.A."/>
            <person name="Wilson R.K."/>
        </authorList>
    </citation>
    <scope>NUCLEOTIDE SEQUENCE [LARGE SCALE GENOMIC DNA]</scope>
    <source>
        <strain evidence="11">cv. B73</strain>
    </source>
</reference>
<dbReference type="InterPro" id="IPR016135">
    <property type="entry name" value="UBQ-conjugating_enzyme/RWD"/>
</dbReference>
<dbReference type="SMART" id="SM00212">
    <property type="entry name" value="UBCc"/>
    <property type="match status" value="1"/>
</dbReference>
<dbReference type="RefSeq" id="NP_001300810.1">
    <property type="nucleotide sequence ID" value="NM_001313881.1"/>
</dbReference>
<dbReference type="ExpressionAtlas" id="C0PMJ5">
    <property type="expression patterns" value="baseline and differential"/>
</dbReference>
<evidence type="ECO:0000256" key="6">
    <source>
        <dbReference type="ARBA" id="ARBA00056190"/>
    </source>
</evidence>
<keyword evidence="4" id="KW-0833">Ubl conjugation pathway</keyword>
<evidence type="ECO:0000256" key="1">
    <source>
        <dbReference type="ARBA" id="ARBA00012486"/>
    </source>
</evidence>
<dbReference type="OrthoDB" id="406833at2759"/>
<evidence type="ECO:0007829" key="12">
    <source>
        <dbReference type="PeptideAtlas" id="C0PMJ5"/>
    </source>
</evidence>
<keyword evidence="2" id="KW-0808">Transferase</keyword>
<reference evidence="10" key="5">
    <citation type="submission" date="2021-05" db="UniProtKB">
        <authorList>
            <consortium name="EnsemblPlants"/>
        </authorList>
    </citation>
    <scope>IDENTIFICATION</scope>
    <source>
        <strain evidence="10">cv. B73</strain>
    </source>
</reference>
<dbReference type="GO" id="GO:0061631">
    <property type="term" value="F:ubiquitin conjugating enzyme activity"/>
    <property type="evidence" value="ECO:0007669"/>
    <property type="project" value="UniProtKB-EC"/>
</dbReference>
<dbReference type="Gene3D" id="3.10.110.10">
    <property type="entry name" value="Ubiquitin Conjugating Enzyme"/>
    <property type="match status" value="1"/>
</dbReference>
<dbReference type="CDD" id="cd23808">
    <property type="entry name" value="UBCc_UBE2W"/>
    <property type="match status" value="1"/>
</dbReference>
<dbReference type="PANTHER" id="PTHR24067">
    <property type="entry name" value="UBIQUITIN-CONJUGATING ENZYME E2"/>
    <property type="match status" value="1"/>
</dbReference>
<reference evidence="10" key="4">
    <citation type="submission" date="2019-07" db="EMBL/GenBank/DDBJ databases">
        <authorList>
            <person name="Seetharam A."/>
            <person name="Woodhouse M."/>
            <person name="Cannon E."/>
        </authorList>
    </citation>
    <scope>NUCLEOTIDE SEQUENCE [LARGE SCALE GENOMIC DNA]</scope>
    <source>
        <strain evidence="10">cv. B73</strain>
    </source>
</reference>
<comment type="function">
    <text evidence="6">Accepts the ubiquitin from the E1 complex and catalyzes its covalent attachment to other proteins.</text>
</comment>
<dbReference type="EMBL" id="BT069514">
    <property type="protein sequence ID" value="ACN36411.1"/>
    <property type="molecule type" value="mRNA"/>
</dbReference>
<dbReference type="InterPro" id="IPR050113">
    <property type="entry name" value="Ub_conjugating_enzyme"/>
</dbReference>
<keyword evidence="5" id="KW-0067">ATP-binding</keyword>
<reference evidence="9" key="3">
    <citation type="submission" date="2015-12" db="EMBL/GenBank/DDBJ databases">
        <title>Update maize B73 reference genome by single molecule sequencing technologies.</title>
        <authorList>
            <consortium name="Maize Genome Sequencing Project"/>
            <person name="Ware D."/>
        </authorList>
    </citation>
    <scope>NUCLEOTIDE SEQUENCE</scope>
    <source>
        <tissue evidence="9">Seedling</tissue>
    </source>
</reference>
<dbReference type="GO" id="GO:0005524">
    <property type="term" value="F:ATP binding"/>
    <property type="evidence" value="ECO:0007669"/>
    <property type="project" value="UniProtKB-KW"/>
</dbReference>
<dbReference type="Proteomes" id="UP000007305">
    <property type="component" value="Chromosome 5"/>
</dbReference>
<organism evidence="8">
    <name type="scientific">Zea mays</name>
    <name type="common">Maize</name>
    <dbReference type="NCBI Taxonomy" id="4577"/>
    <lineage>
        <taxon>Eukaryota</taxon>
        <taxon>Viridiplantae</taxon>
        <taxon>Streptophyta</taxon>
        <taxon>Embryophyta</taxon>
        <taxon>Tracheophyta</taxon>
        <taxon>Spermatophyta</taxon>
        <taxon>Magnoliopsida</taxon>
        <taxon>Liliopsida</taxon>
        <taxon>Poales</taxon>
        <taxon>Poaceae</taxon>
        <taxon>PACMAD clade</taxon>
        <taxon>Panicoideae</taxon>
        <taxon>Andropogonodae</taxon>
        <taxon>Andropogoneae</taxon>
        <taxon>Tripsacinae</taxon>
        <taxon>Zea</taxon>
    </lineage>
</organism>
<gene>
    <name evidence="10" type="primary">LOC100282569</name>
    <name evidence="9" type="ORF">ZEAMMB73_Zm00001d013546</name>
</gene>
<protein>
    <recommendedName>
        <fullName evidence="1">E2 ubiquitin-conjugating enzyme</fullName>
        <ecNumber evidence="1">2.3.2.23</ecNumber>
    </recommendedName>
</protein>
<dbReference type="EMBL" id="CM000781">
    <property type="protein sequence ID" value="AQK63847.1"/>
    <property type="molecule type" value="Genomic_DNA"/>
</dbReference>
<keyword evidence="3" id="KW-0547">Nucleotide-binding</keyword>
<dbReference type="OMA" id="LCFSMES"/>
<dbReference type="Pfam" id="PF00179">
    <property type="entry name" value="UQ_con"/>
    <property type="match status" value="1"/>
</dbReference>
<name>C0PMJ5_MAIZE</name>
<evidence type="ECO:0000256" key="4">
    <source>
        <dbReference type="ARBA" id="ARBA00022786"/>
    </source>
</evidence>